<keyword evidence="3" id="KW-1185">Reference proteome</keyword>
<evidence type="ECO:0000259" key="1">
    <source>
        <dbReference type="Pfam" id="PF02698"/>
    </source>
</evidence>
<reference evidence="2 3" key="1">
    <citation type="submission" date="2023-05" db="EMBL/GenBank/DDBJ databases">
        <title>A 100% complete, gapless, phased diploid assembly of the Scenedesmus obliquus UTEX 3031 genome.</title>
        <authorList>
            <person name="Biondi T.C."/>
            <person name="Hanschen E.R."/>
            <person name="Kwon T."/>
            <person name="Eng W."/>
            <person name="Kruse C.P.S."/>
            <person name="Koehler S.I."/>
            <person name="Kunde Y."/>
            <person name="Gleasner C.D."/>
            <person name="You Mak K.T."/>
            <person name="Polle J."/>
            <person name="Hovde B.T."/>
            <person name="Starkenburg S.R."/>
        </authorList>
    </citation>
    <scope>NUCLEOTIDE SEQUENCE [LARGE SCALE GENOMIC DNA]</scope>
    <source>
        <strain evidence="2 3">DOE0152z</strain>
    </source>
</reference>
<dbReference type="Proteomes" id="UP001244341">
    <property type="component" value="Chromosome 4b"/>
</dbReference>
<accession>A0ABY8TU94</accession>
<dbReference type="Gene3D" id="3.40.50.620">
    <property type="entry name" value="HUPs"/>
    <property type="match status" value="1"/>
</dbReference>
<dbReference type="Pfam" id="PF02698">
    <property type="entry name" value="DUF218"/>
    <property type="match status" value="1"/>
</dbReference>
<dbReference type="InterPro" id="IPR051599">
    <property type="entry name" value="Cell_Envelope_Assoc"/>
</dbReference>
<dbReference type="CDD" id="cd06259">
    <property type="entry name" value="YdcF-like"/>
    <property type="match status" value="1"/>
</dbReference>
<dbReference type="PANTHER" id="PTHR30336">
    <property type="entry name" value="INNER MEMBRANE PROTEIN, PROBABLE PERMEASE"/>
    <property type="match status" value="1"/>
</dbReference>
<dbReference type="InterPro" id="IPR003848">
    <property type="entry name" value="DUF218"/>
</dbReference>
<evidence type="ECO:0000313" key="3">
    <source>
        <dbReference type="Proteomes" id="UP001244341"/>
    </source>
</evidence>
<organism evidence="2 3">
    <name type="scientific">Tetradesmus obliquus</name>
    <name type="common">Green alga</name>
    <name type="synonym">Acutodesmus obliquus</name>
    <dbReference type="NCBI Taxonomy" id="3088"/>
    <lineage>
        <taxon>Eukaryota</taxon>
        <taxon>Viridiplantae</taxon>
        <taxon>Chlorophyta</taxon>
        <taxon>core chlorophytes</taxon>
        <taxon>Chlorophyceae</taxon>
        <taxon>CS clade</taxon>
        <taxon>Sphaeropleales</taxon>
        <taxon>Scenedesmaceae</taxon>
        <taxon>Tetradesmus</taxon>
    </lineage>
</organism>
<feature type="domain" description="DUF218" evidence="1">
    <location>
        <begin position="20"/>
        <end position="182"/>
    </location>
</feature>
<gene>
    <name evidence="2" type="ORF">OEZ85_006239</name>
</gene>
<name>A0ABY8TU94_TETOB</name>
<evidence type="ECO:0000313" key="2">
    <source>
        <dbReference type="EMBL" id="WIA12582.1"/>
    </source>
</evidence>
<protein>
    <recommendedName>
        <fullName evidence="1">DUF218 domain-containing protein</fullName>
    </recommendedName>
</protein>
<dbReference type="EMBL" id="CP126211">
    <property type="protein sequence ID" value="WIA12582.1"/>
    <property type="molecule type" value="Genomic_DNA"/>
</dbReference>
<proteinExistence type="predicted"/>
<dbReference type="PANTHER" id="PTHR30336:SF20">
    <property type="entry name" value="DUF218 DOMAIN-CONTAINING PROTEIN"/>
    <property type="match status" value="1"/>
</dbReference>
<dbReference type="InterPro" id="IPR014729">
    <property type="entry name" value="Rossmann-like_a/b/a_fold"/>
</dbReference>
<sequence length="210" mass="23370">MHGLLSYSRRHPLPQGQQLDYGVVLGYALHRNGSCTQPLRSRVEVAVQLYQQGAVSRLIFSGAHPGGGLRNVSEAHAMVDVALSLVEQPPPAGRWLLEEKSTSTRTNALFSLAMIRQQQQQQQQQPGQLHTAQPPPSVVLITNPFHQLRSYFTLRKAAQQAGMDVQLYVAAAPFAGHCGYGHWLLDAAMDQVDFWRDVGALGYYRLRSWL</sequence>